<accession>A0A835TM77</accession>
<evidence type="ECO:0000256" key="2">
    <source>
        <dbReference type="SAM" id="Coils"/>
    </source>
</evidence>
<comment type="caution">
    <text evidence="4">The sequence shown here is derived from an EMBL/GenBank/DDBJ whole genome shotgun (WGS) entry which is preliminary data.</text>
</comment>
<dbReference type="GO" id="GO:0007165">
    <property type="term" value="P:signal transduction"/>
    <property type="evidence" value="ECO:0007669"/>
    <property type="project" value="TreeGrafter"/>
</dbReference>
<keyword evidence="5" id="KW-1185">Reference proteome</keyword>
<reference evidence="4 5" key="1">
    <citation type="submission" date="2020-10" db="EMBL/GenBank/DDBJ databases">
        <title>Plant Genome Project.</title>
        <authorList>
            <person name="Zhang R.-G."/>
        </authorList>
    </citation>
    <scope>NUCLEOTIDE SEQUENCE [LARGE SCALE GENOMIC DNA]</scope>
    <source>
        <strain evidence="4">FAFU-HL-1</strain>
        <tissue evidence="4">Leaf</tissue>
    </source>
</reference>
<dbReference type="Proteomes" id="UP000657918">
    <property type="component" value="Unassembled WGS sequence"/>
</dbReference>
<dbReference type="Pfam" id="PF05794">
    <property type="entry name" value="Tcp11"/>
    <property type="match status" value="1"/>
</dbReference>
<name>A0A835TM77_9ROSI</name>
<feature type="region of interest" description="Disordered" evidence="3">
    <location>
        <begin position="389"/>
        <end position="410"/>
    </location>
</feature>
<dbReference type="InterPro" id="IPR008862">
    <property type="entry name" value="Tcp11"/>
</dbReference>
<proteinExistence type="inferred from homology"/>
<feature type="coiled-coil region" evidence="2">
    <location>
        <begin position="208"/>
        <end position="271"/>
    </location>
</feature>
<gene>
    <name evidence="4" type="ORF">SADUNF_Sadunf01G0173300</name>
</gene>
<dbReference type="EMBL" id="JADGMS010000001">
    <property type="protein sequence ID" value="KAF9690224.1"/>
    <property type="molecule type" value="Genomic_DNA"/>
</dbReference>
<feature type="coiled-coil region" evidence="2">
    <location>
        <begin position="91"/>
        <end position="118"/>
    </location>
</feature>
<comment type="similarity">
    <text evidence="1">Belongs to the TCP11 family.</text>
</comment>
<evidence type="ECO:0000313" key="4">
    <source>
        <dbReference type="EMBL" id="KAF9690224.1"/>
    </source>
</evidence>
<keyword evidence="2" id="KW-0175">Coiled coil</keyword>
<evidence type="ECO:0000313" key="5">
    <source>
        <dbReference type="Proteomes" id="UP000657918"/>
    </source>
</evidence>
<protein>
    <recommendedName>
        <fullName evidence="6">T-complex protein 11</fullName>
    </recommendedName>
</protein>
<dbReference type="PANTHER" id="PTHR12832:SF34">
    <property type="entry name" value="T-COMPLEX PROTEIN 11"/>
    <property type="match status" value="1"/>
</dbReference>
<dbReference type="AlphaFoldDB" id="A0A835TM77"/>
<evidence type="ECO:0000256" key="3">
    <source>
        <dbReference type="SAM" id="MobiDB-lite"/>
    </source>
</evidence>
<dbReference type="PANTHER" id="PTHR12832">
    <property type="entry name" value="TESTIS-SPECIFIC PROTEIN PBS13 T-COMPLEX 11"/>
    <property type="match status" value="1"/>
</dbReference>
<organism evidence="4 5">
    <name type="scientific">Salix dunnii</name>
    <dbReference type="NCBI Taxonomy" id="1413687"/>
    <lineage>
        <taxon>Eukaryota</taxon>
        <taxon>Viridiplantae</taxon>
        <taxon>Streptophyta</taxon>
        <taxon>Embryophyta</taxon>
        <taxon>Tracheophyta</taxon>
        <taxon>Spermatophyta</taxon>
        <taxon>Magnoliopsida</taxon>
        <taxon>eudicotyledons</taxon>
        <taxon>Gunneridae</taxon>
        <taxon>Pentapetalae</taxon>
        <taxon>rosids</taxon>
        <taxon>fabids</taxon>
        <taxon>Malpighiales</taxon>
        <taxon>Salicaceae</taxon>
        <taxon>Saliceae</taxon>
        <taxon>Salix</taxon>
    </lineage>
</organism>
<evidence type="ECO:0008006" key="6">
    <source>
        <dbReference type="Google" id="ProtNLM"/>
    </source>
</evidence>
<evidence type="ECO:0000256" key="1">
    <source>
        <dbReference type="ARBA" id="ARBA00010954"/>
    </source>
</evidence>
<dbReference type="OrthoDB" id="276323at2759"/>
<sequence length="1184" mass="133578">MDTGVESSPETGAVVGGIALDFPESDTVSFSSPRRIPRKLQKRLLEAKTPTTSSVEEIEAKLRHAHLRRQQFYEKLSSKARSKPRSPLQCSSHEEDLAQRLEAKLQAAEQKRLSILASAQMRLARLHELRQAAKTGVEKRFERERERLETKVELRVQQAEANRMLMLKAYRQRRATLKERTSQSLSRRRARESKYKERVRAAINQKRAAAEKKRMVLLEAEKKRARARLLQVQRVARSVSHQREIERRRMRDKLEDRLQRAKRQRAEFLRQRGLQHSSVRVNWNKMHQQADLLSRKLARCWRQFLRSRRTTIDLAKDFDALEINENCVKSMPFEQLARLIQSTGTLRTVEGLLDRLESRFRVSMAVTAMDHPSSLDNIDHLLKRVATPKKRTTPRSCTRSREAKKGRANGESARYAVKMSRYPVRIALCAYMILGHPDAVFSGQGEREIALAKSAEAFTREFELLTRIILDGPMHSSDEESESMSQKRCTFRSQLAAFDKEWCSYLNCFVAWKVKDAQSLEGDLVRAACQLELSMIQKCKLTPGGSNGVLTHDMKAIQKQVAEDQKLLREKVQHLSGDAGIERMEIALSETRSKYFQAKENGSPVGSPIMHFPSPSMPLYAPSVAHSANRNNVSGGIERPSHVVRSLFREDTSSPKEFGSSASSSSCFDGPAGSAVGKSVTENELIVNEFLHEKRHGFVDRFNISDKDESSIKEKVRETMEAAFWDSVMESMKQDEPKYDWVVQLAGEVRDGIQELAPESWKQEIVEAIDLDLLSQVLNSGNLDIGYCGKILEFAMVTLQKLSSPAQEDEMKTLHQKLLKELAETCQTQDELKHPHIAAMINGLRLVLEHIQALKQEISKVRIRMMKPLLTGPAGLDYLRKAFANHYGSDLDACISLPLTMQWLSSVKKSEDQEWEEHQNSLFSLKSHDSSSQVSVPLTTLRTGGSFLVKTNDNAMGSTSVASETDNQEPEPECTGERIDLLVRLGLLKIVSGVSGLTKETLPETFMLNLSRLRVVQAEIQKIIVISTSILVYRQSLLMERAVNSIAEMESILLERCNKLSRVLDRVDDVGIEEIVQVVGGFSQDDDEKHKPRKLVMARMLAKSLQAGDPIFEKVSRAVYLALRGIVLGGSGPCGRKLSQMSLRPIGAVMLAERVAAAAEVLVVAAAVSIGVHRPWYITLTDNM</sequence>